<name>A0AAN8V3D9_9MAGN</name>
<dbReference type="GO" id="GO:0006013">
    <property type="term" value="P:mannose metabolic process"/>
    <property type="evidence" value="ECO:0007669"/>
    <property type="project" value="InterPro"/>
</dbReference>
<feature type="signal peptide" evidence="1">
    <location>
        <begin position="1"/>
        <end position="22"/>
    </location>
</feature>
<feature type="domain" description="Glycoside hydrolase family 38 N-terminal" evidence="2">
    <location>
        <begin position="39"/>
        <end position="96"/>
    </location>
</feature>
<comment type="caution">
    <text evidence="3">The sequence shown here is derived from an EMBL/GenBank/DDBJ whole genome shotgun (WGS) entry which is preliminary data.</text>
</comment>
<evidence type="ECO:0000313" key="4">
    <source>
        <dbReference type="Proteomes" id="UP001370490"/>
    </source>
</evidence>
<dbReference type="SUPFAM" id="SSF88713">
    <property type="entry name" value="Glycoside hydrolase/deacetylase"/>
    <property type="match status" value="1"/>
</dbReference>
<feature type="non-terminal residue" evidence="3">
    <location>
        <position position="96"/>
    </location>
</feature>
<dbReference type="PANTHER" id="PTHR11607:SF61">
    <property type="entry name" value="ALPHA-MANNOSIDASE"/>
    <property type="match status" value="1"/>
</dbReference>
<reference evidence="3 4" key="1">
    <citation type="submission" date="2023-12" db="EMBL/GenBank/DDBJ databases">
        <title>A high-quality genome assembly for Dillenia turbinata (Dilleniales).</title>
        <authorList>
            <person name="Chanderbali A."/>
        </authorList>
    </citation>
    <scope>NUCLEOTIDE SEQUENCE [LARGE SCALE GENOMIC DNA]</scope>
    <source>
        <strain evidence="3">LSX21</strain>
        <tissue evidence="3">Leaf</tissue>
    </source>
</reference>
<dbReference type="Gene3D" id="3.20.110.10">
    <property type="entry name" value="Glycoside hydrolase 38, N terminal domain"/>
    <property type="match status" value="1"/>
</dbReference>
<accession>A0AAN8V3D9</accession>
<dbReference type="InterPro" id="IPR027291">
    <property type="entry name" value="Glyco_hydro_38_N_sf"/>
</dbReference>
<keyword evidence="4" id="KW-1185">Reference proteome</keyword>
<keyword evidence="3" id="KW-0378">Hydrolase</keyword>
<sequence length="96" mass="10851">MNNRSAILCLILVHYVCLIVNGEHIKYKTGSNIVEGKLNVHLVPHSHDDLGWQKNVDQYYVGSNNSIRGACVENVLDSVVQSLLRDPNRKFVFAEM</sequence>
<dbReference type="Pfam" id="PF01074">
    <property type="entry name" value="Glyco_hydro_38N"/>
    <property type="match status" value="1"/>
</dbReference>
<dbReference type="AlphaFoldDB" id="A0AAN8V3D9"/>
<evidence type="ECO:0000259" key="2">
    <source>
        <dbReference type="Pfam" id="PF01074"/>
    </source>
</evidence>
<dbReference type="GO" id="GO:0004559">
    <property type="term" value="F:alpha-mannosidase activity"/>
    <property type="evidence" value="ECO:0007669"/>
    <property type="project" value="InterPro"/>
</dbReference>
<gene>
    <name evidence="3" type="ORF">RJ641_010890</name>
</gene>
<evidence type="ECO:0000256" key="1">
    <source>
        <dbReference type="SAM" id="SignalP"/>
    </source>
</evidence>
<dbReference type="InterPro" id="IPR011330">
    <property type="entry name" value="Glyco_hydro/deAcase_b/a-brl"/>
</dbReference>
<protein>
    <submittedName>
        <fullName evidence="3">Glycoside hydrolase family 38, N-terminal domain</fullName>
    </submittedName>
</protein>
<evidence type="ECO:0000313" key="3">
    <source>
        <dbReference type="EMBL" id="KAK6922586.1"/>
    </source>
</evidence>
<dbReference type="PANTHER" id="PTHR11607">
    <property type="entry name" value="ALPHA-MANNOSIDASE"/>
    <property type="match status" value="1"/>
</dbReference>
<dbReference type="Proteomes" id="UP001370490">
    <property type="component" value="Unassembled WGS sequence"/>
</dbReference>
<proteinExistence type="predicted"/>
<feature type="chain" id="PRO_5042849829" evidence="1">
    <location>
        <begin position="23"/>
        <end position="96"/>
    </location>
</feature>
<dbReference type="EMBL" id="JBAMMX010000018">
    <property type="protein sequence ID" value="KAK6922586.1"/>
    <property type="molecule type" value="Genomic_DNA"/>
</dbReference>
<organism evidence="3 4">
    <name type="scientific">Dillenia turbinata</name>
    <dbReference type="NCBI Taxonomy" id="194707"/>
    <lineage>
        <taxon>Eukaryota</taxon>
        <taxon>Viridiplantae</taxon>
        <taxon>Streptophyta</taxon>
        <taxon>Embryophyta</taxon>
        <taxon>Tracheophyta</taxon>
        <taxon>Spermatophyta</taxon>
        <taxon>Magnoliopsida</taxon>
        <taxon>eudicotyledons</taxon>
        <taxon>Gunneridae</taxon>
        <taxon>Pentapetalae</taxon>
        <taxon>Dilleniales</taxon>
        <taxon>Dilleniaceae</taxon>
        <taxon>Dillenia</taxon>
    </lineage>
</organism>
<dbReference type="InterPro" id="IPR000602">
    <property type="entry name" value="Glyco_hydro_38_N"/>
</dbReference>
<dbReference type="InterPro" id="IPR050843">
    <property type="entry name" value="Glycosyl_Hydrlase_38"/>
</dbReference>
<keyword evidence="1" id="KW-0732">Signal</keyword>